<dbReference type="EMBL" id="HBGN01034478">
    <property type="protein sequence ID" value="CAD9351932.1"/>
    <property type="molecule type" value="Transcribed_RNA"/>
</dbReference>
<evidence type="ECO:0000256" key="1">
    <source>
        <dbReference type="SAM" id="MobiDB-lite"/>
    </source>
</evidence>
<feature type="compositionally biased region" description="Low complexity" evidence="1">
    <location>
        <begin position="78"/>
        <end position="88"/>
    </location>
</feature>
<organism evidence="3">
    <name type="scientific">Ditylum brightwellii</name>
    <dbReference type="NCBI Taxonomy" id="49249"/>
    <lineage>
        <taxon>Eukaryota</taxon>
        <taxon>Sar</taxon>
        <taxon>Stramenopiles</taxon>
        <taxon>Ochrophyta</taxon>
        <taxon>Bacillariophyta</taxon>
        <taxon>Mediophyceae</taxon>
        <taxon>Lithodesmiophycidae</taxon>
        <taxon>Lithodesmiales</taxon>
        <taxon>Lithodesmiaceae</taxon>
        <taxon>Ditylum</taxon>
    </lineage>
</organism>
<feature type="region of interest" description="Disordered" evidence="1">
    <location>
        <begin position="76"/>
        <end position="98"/>
    </location>
</feature>
<evidence type="ECO:0000313" key="3">
    <source>
        <dbReference type="EMBL" id="CAD9351935.1"/>
    </source>
</evidence>
<proteinExistence type="predicted"/>
<reference evidence="3" key="1">
    <citation type="submission" date="2021-01" db="EMBL/GenBank/DDBJ databases">
        <authorList>
            <person name="Corre E."/>
            <person name="Pelletier E."/>
            <person name="Niang G."/>
            <person name="Scheremetjew M."/>
            <person name="Finn R."/>
            <person name="Kale V."/>
            <person name="Holt S."/>
            <person name="Cochrane G."/>
            <person name="Meng A."/>
            <person name="Brown T."/>
            <person name="Cohen L."/>
        </authorList>
    </citation>
    <scope>NUCLEOTIDE SEQUENCE</scope>
    <source>
        <strain evidence="3">Pop2</strain>
    </source>
</reference>
<dbReference type="Gene3D" id="3.30.530.20">
    <property type="match status" value="1"/>
</dbReference>
<dbReference type="SUPFAM" id="SSF55961">
    <property type="entry name" value="Bet v1-like"/>
    <property type="match status" value="1"/>
</dbReference>
<dbReference type="PANTHER" id="PTHR34560:SF1">
    <property type="entry name" value="START DOMAIN-CONTAINING PROTEIN"/>
    <property type="match status" value="1"/>
</dbReference>
<dbReference type="PANTHER" id="PTHR34560">
    <property type="entry name" value="POLYKETIDE CYCLASE/DEHYDRASE/LIPID TRANSPORT SUPERFAMILY PROTEIN"/>
    <property type="match status" value="1"/>
</dbReference>
<dbReference type="EMBL" id="HBGN01034479">
    <property type="protein sequence ID" value="CAD9351935.1"/>
    <property type="molecule type" value="Transcribed_RNA"/>
</dbReference>
<gene>
    <name evidence="2" type="ORF">DBRI1063_LOCUS22191</name>
    <name evidence="3" type="ORF">DBRI1063_LOCUS22192</name>
</gene>
<evidence type="ECO:0000313" key="2">
    <source>
        <dbReference type="EMBL" id="CAD9351932.1"/>
    </source>
</evidence>
<accession>A0A6U3UHA4</accession>
<dbReference type="InterPro" id="IPR023393">
    <property type="entry name" value="START-like_dom_sf"/>
</dbReference>
<dbReference type="AlphaFoldDB" id="A0A6U3UHA4"/>
<protein>
    <recommendedName>
        <fullName evidence="4">START domain-containing protein</fullName>
    </recommendedName>
</protein>
<name>A0A6U3UHA4_9STRA</name>
<sequence length="342" mass="38482">MEATEALPKEDKGSATSLIQQADDLYADDKLLASARILRQIVSSSNSSTDVLTSQHHTILSQATDCESLIQQLIAPPKTKSSTSSSSSGEEWNKLGERHDGKHSSMIYYKIVNSTNLMTRIETPIPPSLLVPLLSVLNETELYSTWLPYYKKPFHLGVSSSTKLQQKSRVSQVIKVEVDVPWPFAKREVVIDAVALDDIEETGRIALRMVTPKSDGDIVPHPKKGVLRQEFEGGFLFLKCPSDHPSLVDKNGKRGEGEDKILVYFFMSIDDKKLHLFPQAIINFVTRIVIGKAWDMFLHVAEEIKDGKRPDHSAAIEEKKEVLYNWVDERIDAMFERMKSAE</sequence>
<evidence type="ECO:0008006" key="4">
    <source>
        <dbReference type="Google" id="ProtNLM"/>
    </source>
</evidence>